<evidence type="ECO:0000313" key="4">
    <source>
        <dbReference type="Proteomes" id="UP001432128"/>
    </source>
</evidence>
<evidence type="ECO:0000259" key="2">
    <source>
        <dbReference type="Pfam" id="PF00668"/>
    </source>
</evidence>
<dbReference type="SUPFAM" id="SSF52777">
    <property type="entry name" value="CoA-dependent acyltransferases"/>
    <property type="match status" value="2"/>
</dbReference>
<dbReference type="GO" id="GO:0031177">
    <property type="term" value="F:phosphopantetheine binding"/>
    <property type="evidence" value="ECO:0007669"/>
    <property type="project" value="TreeGrafter"/>
</dbReference>
<dbReference type="GO" id="GO:0003824">
    <property type="term" value="F:catalytic activity"/>
    <property type="evidence" value="ECO:0007669"/>
    <property type="project" value="InterPro"/>
</dbReference>
<dbReference type="GO" id="GO:0043041">
    <property type="term" value="P:amino acid activation for nonribosomal peptide biosynthetic process"/>
    <property type="evidence" value="ECO:0007669"/>
    <property type="project" value="TreeGrafter"/>
</dbReference>
<name>A0AAU4K281_9NOCA</name>
<dbReference type="PANTHER" id="PTHR45527">
    <property type="entry name" value="NONRIBOSOMAL PEPTIDE SYNTHETASE"/>
    <property type="match status" value="1"/>
</dbReference>
<dbReference type="GO" id="GO:0008610">
    <property type="term" value="P:lipid biosynthetic process"/>
    <property type="evidence" value="ECO:0007669"/>
    <property type="project" value="UniProtKB-ARBA"/>
</dbReference>
<sequence length="503" mass="55389">MEFTELADYPLPAGEVTEWIPRLIGRECADRTWSDDPRPLSYLHEEYCTRGSIARSARSDDEGHPGSWLGAVFVVPHRHDRAALGRALTTWMRTHEVFRTTVERSLDDDGPVLRRRGTDLDVEVTETSVGTLSSGTEVHHHLLGRFETLSPLHWPHCVLATITPADADTGADHLDDLPEIGDDEFLLVFGADHSVMDAYSMLLAIGEIQGLYAAELAGTPKRPAEVGSHVDFSEQDRRRGEDLHDRHDAVRTWEAFLSREGNRFPGFPLPVTDDPVTACAPTRRRNQSGMSSWVLSAEQADDINRWARASGHSMQTAVMAALAVAVRSLSGQESIRFAMPMHTRSDTRYSSSIGWFVGVVPIEIDLAGAQTLEECLATTGAAIADRKSLAQFPFPRVAEITGIDATPRFVVSYIDARYVPESSHWSRWGARTLRGSADSDDEVYLWIVRSPKGISVSARFPGNRVATESVHGFLHRLNAVLALPVGRRARHDTVGATDVSAAG</sequence>
<dbReference type="EMBL" id="CP108021">
    <property type="protein sequence ID" value="WUM20208.1"/>
    <property type="molecule type" value="Genomic_DNA"/>
</dbReference>
<dbReference type="GO" id="GO:0044550">
    <property type="term" value="P:secondary metabolite biosynthetic process"/>
    <property type="evidence" value="ECO:0007669"/>
    <property type="project" value="TreeGrafter"/>
</dbReference>
<proteinExistence type="predicted"/>
<dbReference type="Proteomes" id="UP001432128">
    <property type="component" value="Chromosome"/>
</dbReference>
<dbReference type="Gene3D" id="3.30.559.30">
    <property type="entry name" value="Nonribosomal peptide synthetase, condensation domain"/>
    <property type="match status" value="1"/>
</dbReference>
<feature type="compositionally biased region" description="Basic and acidic residues" evidence="1">
    <location>
        <begin position="231"/>
        <end position="243"/>
    </location>
</feature>
<dbReference type="RefSeq" id="WP_328857592.1">
    <property type="nucleotide sequence ID" value="NZ_CP108021.1"/>
</dbReference>
<evidence type="ECO:0000313" key="3">
    <source>
        <dbReference type="EMBL" id="WUM20208.1"/>
    </source>
</evidence>
<feature type="region of interest" description="Disordered" evidence="1">
    <location>
        <begin position="223"/>
        <end position="243"/>
    </location>
</feature>
<dbReference type="GO" id="GO:0005737">
    <property type="term" value="C:cytoplasm"/>
    <property type="evidence" value="ECO:0007669"/>
    <property type="project" value="TreeGrafter"/>
</dbReference>
<feature type="domain" description="Condensation" evidence="2">
    <location>
        <begin position="179"/>
        <end position="403"/>
    </location>
</feature>
<protein>
    <submittedName>
        <fullName evidence="3">Condensation domain-containing protein</fullName>
    </submittedName>
</protein>
<dbReference type="KEGG" id="whr:OG579_21425"/>
<dbReference type="InterPro" id="IPR023213">
    <property type="entry name" value="CAT-like_dom_sf"/>
</dbReference>
<dbReference type="Pfam" id="PF00668">
    <property type="entry name" value="Condensation"/>
    <property type="match status" value="1"/>
</dbReference>
<reference evidence="3 4" key="1">
    <citation type="submission" date="2022-10" db="EMBL/GenBank/DDBJ databases">
        <title>The complete genomes of actinobacterial strains from the NBC collection.</title>
        <authorList>
            <person name="Joergensen T.S."/>
            <person name="Alvarez Arevalo M."/>
            <person name="Sterndorff E.B."/>
            <person name="Faurdal D."/>
            <person name="Vuksanovic O."/>
            <person name="Mourched A.-S."/>
            <person name="Charusanti P."/>
            <person name="Shaw S."/>
            <person name="Blin K."/>
            <person name="Weber T."/>
        </authorList>
    </citation>
    <scope>NUCLEOTIDE SEQUENCE [LARGE SCALE GENOMIC DNA]</scope>
    <source>
        <strain evidence="3 4">NBC_00319</strain>
    </source>
</reference>
<dbReference type="AlphaFoldDB" id="A0AAU4K281"/>
<gene>
    <name evidence="3" type="ORF">OG579_21425</name>
</gene>
<evidence type="ECO:0000256" key="1">
    <source>
        <dbReference type="SAM" id="MobiDB-lite"/>
    </source>
</evidence>
<dbReference type="PANTHER" id="PTHR45527:SF1">
    <property type="entry name" value="FATTY ACID SYNTHASE"/>
    <property type="match status" value="1"/>
</dbReference>
<organism evidence="3 4">
    <name type="scientific">Williamsia herbipolensis</name>
    <dbReference type="NCBI Taxonomy" id="1603258"/>
    <lineage>
        <taxon>Bacteria</taxon>
        <taxon>Bacillati</taxon>
        <taxon>Actinomycetota</taxon>
        <taxon>Actinomycetes</taxon>
        <taxon>Mycobacteriales</taxon>
        <taxon>Nocardiaceae</taxon>
        <taxon>Williamsia</taxon>
    </lineage>
</organism>
<dbReference type="InterPro" id="IPR001242">
    <property type="entry name" value="Condensation_dom"/>
</dbReference>
<accession>A0AAU4K281</accession>
<dbReference type="Gene3D" id="3.30.559.10">
    <property type="entry name" value="Chloramphenicol acetyltransferase-like domain"/>
    <property type="match status" value="1"/>
</dbReference>
<keyword evidence="4" id="KW-1185">Reference proteome</keyword>